<protein>
    <submittedName>
        <fullName evidence="1">Uncharacterized protein</fullName>
    </submittedName>
</protein>
<reference evidence="1 2" key="1">
    <citation type="submission" date="2024-01" db="EMBL/GenBank/DDBJ databases">
        <title>The complete chloroplast genome sequence of Lithospermum erythrorhizon: insights into the phylogenetic relationship among Boraginaceae species and the maternal lineages of purple gromwells.</title>
        <authorList>
            <person name="Okada T."/>
            <person name="Watanabe K."/>
        </authorList>
    </citation>
    <scope>NUCLEOTIDE SEQUENCE [LARGE SCALE GENOMIC DNA]</scope>
</reference>
<accession>A0AAV3NV63</accession>
<organism evidence="1 2">
    <name type="scientific">Lithospermum erythrorhizon</name>
    <name type="common">Purple gromwell</name>
    <name type="synonym">Lithospermum officinale var. erythrorhizon</name>
    <dbReference type="NCBI Taxonomy" id="34254"/>
    <lineage>
        <taxon>Eukaryota</taxon>
        <taxon>Viridiplantae</taxon>
        <taxon>Streptophyta</taxon>
        <taxon>Embryophyta</taxon>
        <taxon>Tracheophyta</taxon>
        <taxon>Spermatophyta</taxon>
        <taxon>Magnoliopsida</taxon>
        <taxon>eudicotyledons</taxon>
        <taxon>Gunneridae</taxon>
        <taxon>Pentapetalae</taxon>
        <taxon>asterids</taxon>
        <taxon>lamiids</taxon>
        <taxon>Boraginales</taxon>
        <taxon>Boraginaceae</taxon>
        <taxon>Boraginoideae</taxon>
        <taxon>Lithospermeae</taxon>
        <taxon>Lithospermum</taxon>
    </lineage>
</organism>
<name>A0AAV3NV63_LITER</name>
<evidence type="ECO:0000313" key="1">
    <source>
        <dbReference type="EMBL" id="GAA0143290.1"/>
    </source>
</evidence>
<sequence length="96" mass="10688">MVDVCLEANGNEWILICFLYYKRPMASLNDELVHMKTQEDVDNMMQWVKGSDGLEVQGVEAEGVEVHGGEVQRVEVEGNEVQGVEVEGVEVHGVQV</sequence>
<comment type="caution">
    <text evidence="1">The sequence shown here is derived from an EMBL/GenBank/DDBJ whole genome shotgun (WGS) entry which is preliminary data.</text>
</comment>
<evidence type="ECO:0000313" key="2">
    <source>
        <dbReference type="Proteomes" id="UP001454036"/>
    </source>
</evidence>
<dbReference type="Proteomes" id="UP001454036">
    <property type="component" value="Unassembled WGS sequence"/>
</dbReference>
<dbReference type="EMBL" id="BAABME010000499">
    <property type="protein sequence ID" value="GAA0143290.1"/>
    <property type="molecule type" value="Genomic_DNA"/>
</dbReference>
<proteinExistence type="predicted"/>
<gene>
    <name evidence="1" type="ORF">LIER_04011</name>
</gene>
<keyword evidence="2" id="KW-1185">Reference proteome</keyword>
<dbReference type="AlphaFoldDB" id="A0AAV3NV63"/>